<keyword evidence="2" id="KW-1185">Reference proteome</keyword>
<gene>
    <name evidence="1" type="ORF">QAD02_001014</name>
</gene>
<proteinExistence type="predicted"/>
<accession>A0ACC2NF17</accession>
<name>A0ACC2NF17_9HYME</name>
<dbReference type="Proteomes" id="UP001239111">
    <property type="component" value="Chromosome 3"/>
</dbReference>
<sequence>MPDEDDDEDRYGFHYGRNDIYRTGFFDDTPPGPFDKYLNRLTTEQLRDGADKGAQMSCSRRGGFFDKRFKRIFTGEALPELGLGPKKKKKTPEPKRFGEIIHPPGWPKSHSSPGDWFGCIGKQPKHFSPELKESEDSQPKQREPPNFAIKPPARGGPGYLNICLNPYVPMHLGKEPYDRDIDYTPTDTRRRFISMIRARPFFDENPYRPMYEDPSKSKREPRWRPPVKKETFHTVFPSAPYGPYSGCFWPFPRYLSDPYKADKGKKSKKGELPKAPIRPCGGPETRSKYTCSAIDRITHVSCNATNYVEYRPRVYSL</sequence>
<evidence type="ECO:0000313" key="2">
    <source>
        <dbReference type="Proteomes" id="UP001239111"/>
    </source>
</evidence>
<dbReference type="EMBL" id="CM056743">
    <property type="protein sequence ID" value="KAJ8669755.1"/>
    <property type="molecule type" value="Genomic_DNA"/>
</dbReference>
<protein>
    <submittedName>
        <fullName evidence="1">Uncharacterized protein</fullName>
    </submittedName>
</protein>
<organism evidence="1 2">
    <name type="scientific">Eretmocerus hayati</name>
    <dbReference type="NCBI Taxonomy" id="131215"/>
    <lineage>
        <taxon>Eukaryota</taxon>
        <taxon>Metazoa</taxon>
        <taxon>Ecdysozoa</taxon>
        <taxon>Arthropoda</taxon>
        <taxon>Hexapoda</taxon>
        <taxon>Insecta</taxon>
        <taxon>Pterygota</taxon>
        <taxon>Neoptera</taxon>
        <taxon>Endopterygota</taxon>
        <taxon>Hymenoptera</taxon>
        <taxon>Apocrita</taxon>
        <taxon>Proctotrupomorpha</taxon>
        <taxon>Chalcidoidea</taxon>
        <taxon>Aphelinidae</taxon>
        <taxon>Aphelininae</taxon>
        <taxon>Eretmocerus</taxon>
    </lineage>
</organism>
<evidence type="ECO:0000313" key="1">
    <source>
        <dbReference type="EMBL" id="KAJ8669755.1"/>
    </source>
</evidence>
<reference evidence="1" key="1">
    <citation type="submission" date="2023-04" db="EMBL/GenBank/DDBJ databases">
        <title>A chromosome-level genome assembly of the parasitoid wasp Eretmocerus hayati.</title>
        <authorList>
            <person name="Zhong Y."/>
            <person name="Liu S."/>
            <person name="Liu Y."/>
        </authorList>
    </citation>
    <scope>NUCLEOTIDE SEQUENCE</scope>
    <source>
        <strain evidence="1">ZJU_SS_LIU_2023</strain>
    </source>
</reference>
<comment type="caution">
    <text evidence="1">The sequence shown here is derived from an EMBL/GenBank/DDBJ whole genome shotgun (WGS) entry which is preliminary data.</text>
</comment>